<dbReference type="EMBL" id="DSGB01000006">
    <property type="protein sequence ID" value="HER96556.1"/>
    <property type="molecule type" value="Genomic_DNA"/>
</dbReference>
<comment type="caution">
    <text evidence="5">The sequence shown here is derived from an EMBL/GenBank/DDBJ whole genome shotgun (WGS) entry which is preliminary data.</text>
</comment>
<dbReference type="SUPFAM" id="SSF52418">
    <property type="entry name" value="Nucleoside phosphorylase/phosphoribosyltransferase catalytic domain"/>
    <property type="match status" value="1"/>
</dbReference>
<dbReference type="Gene3D" id="3.40.1030.10">
    <property type="entry name" value="Nucleoside phosphorylase/phosphoribosyltransferase catalytic domain"/>
    <property type="match status" value="1"/>
</dbReference>
<dbReference type="SUPFAM" id="SSF47648">
    <property type="entry name" value="Nucleoside phosphorylase/phosphoribosyltransferase N-terminal domain"/>
    <property type="match status" value="1"/>
</dbReference>
<dbReference type="InterPro" id="IPR005940">
    <property type="entry name" value="Anthranilate_Pribosyl_Tfrase"/>
</dbReference>
<dbReference type="InterPro" id="IPR036320">
    <property type="entry name" value="Glycosyl_Trfase_fam3_N_dom_sf"/>
</dbReference>
<dbReference type="InterPro" id="IPR017459">
    <property type="entry name" value="Glycosyl_Trfase_fam3_N_dom"/>
</dbReference>
<feature type="domain" description="Glycosyl transferase family 3" evidence="3">
    <location>
        <begin position="97"/>
        <end position="329"/>
    </location>
</feature>
<dbReference type="GO" id="GO:0005829">
    <property type="term" value="C:cytosol"/>
    <property type="evidence" value="ECO:0007669"/>
    <property type="project" value="TreeGrafter"/>
</dbReference>
<dbReference type="Pfam" id="PF02885">
    <property type="entry name" value="Glycos_trans_3N"/>
    <property type="match status" value="1"/>
</dbReference>
<accession>A0A7V2B1H6</accession>
<gene>
    <name evidence="5" type="ORF">ENO59_08585</name>
</gene>
<dbReference type="Gene3D" id="1.20.970.10">
    <property type="entry name" value="Transferase, Pyrimidine Nucleoside Phosphorylase, Chain C"/>
    <property type="match status" value="1"/>
</dbReference>
<evidence type="ECO:0000256" key="1">
    <source>
        <dbReference type="ARBA" id="ARBA00022676"/>
    </source>
</evidence>
<evidence type="ECO:0000256" key="2">
    <source>
        <dbReference type="ARBA" id="ARBA00022679"/>
    </source>
</evidence>
<evidence type="ECO:0000313" key="5">
    <source>
        <dbReference type="EMBL" id="HER96556.1"/>
    </source>
</evidence>
<dbReference type="GO" id="GO:0004048">
    <property type="term" value="F:anthranilate phosphoribosyltransferase activity"/>
    <property type="evidence" value="ECO:0007669"/>
    <property type="project" value="InterPro"/>
</dbReference>
<dbReference type="InterPro" id="IPR035902">
    <property type="entry name" value="Nuc_phospho_transferase"/>
</dbReference>
<reference evidence="5" key="1">
    <citation type="journal article" date="2020" name="mSystems">
        <title>Genome- and Community-Level Interaction Insights into Carbon Utilization and Element Cycling Functions of Hydrothermarchaeota in Hydrothermal Sediment.</title>
        <authorList>
            <person name="Zhou Z."/>
            <person name="Liu Y."/>
            <person name="Xu W."/>
            <person name="Pan J."/>
            <person name="Luo Z.H."/>
            <person name="Li M."/>
        </authorList>
    </citation>
    <scope>NUCLEOTIDE SEQUENCE [LARGE SCALE GENOMIC DNA]</scope>
    <source>
        <strain evidence="5">SpSt-143</strain>
    </source>
</reference>
<dbReference type="InterPro" id="IPR000312">
    <property type="entry name" value="Glycosyl_Trfase_fam3"/>
</dbReference>
<dbReference type="PANTHER" id="PTHR43285:SF2">
    <property type="entry name" value="ANTHRANILATE PHOSPHORIBOSYLTRANSFERASE"/>
    <property type="match status" value="1"/>
</dbReference>
<organism evidence="5">
    <name type="scientific">Rhodothermus marinus</name>
    <name type="common">Rhodothermus obamensis</name>
    <dbReference type="NCBI Taxonomy" id="29549"/>
    <lineage>
        <taxon>Bacteria</taxon>
        <taxon>Pseudomonadati</taxon>
        <taxon>Rhodothermota</taxon>
        <taxon>Rhodothermia</taxon>
        <taxon>Rhodothermales</taxon>
        <taxon>Rhodothermaceae</taxon>
        <taxon>Rhodothermus</taxon>
    </lineage>
</organism>
<sequence length="352" mass="37890">MEAFIPYIQAVGRGEKLKRDLTREEARQALELILAGKATPAQIGAFLITQRVKGETAEEIIGFVEAARAVCHQLYPKLPDLLDLGTPYDGKARTPQLAVAIALITAAAGQPVVLHGAPDVPTKRGITPAHVLSALGIPADQPLSTVATQLETLGIGYLHAPRFAPAWHALTPIRQQFGLRTALNTVEKLLNPANATRCVVGFFHRNYLLRMRPAIGRLFPGSWLIQGIEGSIECRAGRTTRLYPADAEGKPLVIEAPRLGFATSDDTVVPPDPQLHAEVTQSILQDRPSPCRDTALLTAGVLLYLSGRVDRLADGLGQARAVLAEGKALRLLADWRALSQRTPYPTEASAAT</sequence>
<dbReference type="Pfam" id="PF00591">
    <property type="entry name" value="Glycos_transf_3"/>
    <property type="match status" value="1"/>
</dbReference>
<dbReference type="GO" id="GO:0000162">
    <property type="term" value="P:L-tryptophan biosynthetic process"/>
    <property type="evidence" value="ECO:0007669"/>
    <property type="project" value="InterPro"/>
</dbReference>
<keyword evidence="1 5" id="KW-0328">Glycosyltransferase</keyword>
<dbReference type="AlphaFoldDB" id="A0A7V2B1H6"/>
<evidence type="ECO:0000259" key="4">
    <source>
        <dbReference type="Pfam" id="PF02885"/>
    </source>
</evidence>
<keyword evidence="2 5" id="KW-0808">Transferase</keyword>
<protein>
    <submittedName>
        <fullName evidence="5">Anthranilate phosphoribosyltransferase</fullName>
    </submittedName>
</protein>
<evidence type="ECO:0000259" key="3">
    <source>
        <dbReference type="Pfam" id="PF00591"/>
    </source>
</evidence>
<name>A0A7V2B1H6_RHOMR</name>
<proteinExistence type="predicted"/>
<feature type="domain" description="Glycosyl transferase family 3 N-terminal" evidence="4">
    <location>
        <begin position="6"/>
        <end position="69"/>
    </location>
</feature>
<dbReference type="PANTHER" id="PTHR43285">
    <property type="entry name" value="ANTHRANILATE PHOSPHORIBOSYLTRANSFERASE"/>
    <property type="match status" value="1"/>
</dbReference>